<accession>A0A382V491</accession>
<feature type="non-terminal residue" evidence="1">
    <location>
        <position position="43"/>
    </location>
</feature>
<protein>
    <submittedName>
        <fullName evidence="1">Uncharacterized protein</fullName>
    </submittedName>
</protein>
<evidence type="ECO:0000313" key="1">
    <source>
        <dbReference type="EMBL" id="SVD40748.1"/>
    </source>
</evidence>
<proteinExistence type="predicted"/>
<dbReference type="EMBL" id="UINC01148709">
    <property type="protein sequence ID" value="SVD40748.1"/>
    <property type="molecule type" value="Genomic_DNA"/>
</dbReference>
<reference evidence="1" key="1">
    <citation type="submission" date="2018-05" db="EMBL/GenBank/DDBJ databases">
        <authorList>
            <person name="Lanie J.A."/>
            <person name="Ng W.-L."/>
            <person name="Kazmierczak K.M."/>
            <person name="Andrzejewski T.M."/>
            <person name="Davidsen T.M."/>
            <person name="Wayne K.J."/>
            <person name="Tettelin H."/>
            <person name="Glass J.I."/>
            <person name="Rusch D."/>
            <person name="Podicherti R."/>
            <person name="Tsui H.-C.T."/>
            <person name="Winkler M.E."/>
        </authorList>
    </citation>
    <scope>NUCLEOTIDE SEQUENCE</scope>
</reference>
<sequence length="43" mass="4243">VLAGTGLLLAGGQVVKAVDVVVTVALDVRYAEGGHVGQILVQG</sequence>
<name>A0A382V491_9ZZZZ</name>
<gene>
    <name evidence="1" type="ORF">METZ01_LOCUS393602</name>
</gene>
<dbReference type="AlphaFoldDB" id="A0A382V491"/>
<feature type="non-terminal residue" evidence="1">
    <location>
        <position position="1"/>
    </location>
</feature>
<organism evidence="1">
    <name type="scientific">marine metagenome</name>
    <dbReference type="NCBI Taxonomy" id="408172"/>
    <lineage>
        <taxon>unclassified sequences</taxon>
        <taxon>metagenomes</taxon>
        <taxon>ecological metagenomes</taxon>
    </lineage>
</organism>